<dbReference type="EMBL" id="LRGB01011368">
    <property type="protein sequence ID" value="KZS00182.1"/>
    <property type="molecule type" value="Genomic_DNA"/>
</dbReference>
<reference evidence="1 2" key="1">
    <citation type="submission" date="2016-03" db="EMBL/GenBank/DDBJ databases">
        <title>EvidentialGene: Evidence-directed Construction of Genes on Genomes.</title>
        <authorList>
            <person name="Gilbert D.G."/>
            <person name="Choi J.-H."/>
            <person name="Mockaitis K."/>
            <person name="Colbourne J."/>
            <person name="Pfrender M."/>
        </authorList>
    </citation>
    <scope>NUCLEOTIDE SEQUENCE [LARGE SCALE GENOMIC DNA]</scope>
    <source>
        <strain evidence="1 2">Xinb3</strain>
        <tissue evidence="1">Complete organism</tissue>
    </source>
</reference>
<proteinExistence type="predicted"/>
<accession>A0A168ELU0</accession>
<sequence length="62" mass="6759">MKAWVQIPLLTGFSLRRCTSGVDFSYESLTITIGDGGIVVSMVAFQAIDPSSILGHRNKLFI</sequence>
<dbReference type="Proteomes" id="UP000076858">
    <property type="component" value="Unassembled WGS sequence"/>
</dbReference>
<gene>
    <name evidence="1" type="ORF">APZ42_003628</name>
</gene>
<keyword evidence="2" id="KW-1185">Reference proteome</keyword>
<protein>
    <submittedName>
        <fullName evidence="1">Uncharacterized protein</fullName>
    </submittedName>
</protein>
<name>A0A168ELU0_9CRUS</name>
<organism evidence="1 2">
    <name type="scientific">Daphnia magna</name>
    <dbReference type="NCBI Taxonomy" id="35525"/>
    <lineage>
        <taxon>Eukaryota</taxon>
        <taxon>Metazoa</taxon>
        <taxon>Ecdysozoa</taxon>
        <taxon>Arthropoda</taxon>
        <taxon>Crustacea</taxon>
        <taxon>Branchiopoda</taxon>
        <taxon>Diplostraca</taxon>
        <taxon>Cladocera</taxon>
        <taxon>Anomopoda</taxon>
        <taxon>Daphniidae</taxon>
        <taxon>Daphnia</taxon>
    </lineage>
</organism>
<evidence type="ECO:0000313" key="1">
    <source>
        <dbReference type="EMBL" id="KZS00182.1"/>
    </source>
</evidence>
<comment type="caution">
    <text evidence="1">The sequence shown here is derived from an EMBL/GenBank/DDBJ whole genome shotgun (WGS) entry which is preliminary data.</text>
</comment>
<evidence type="ECO:0000313" key="2">
    <source>
        <dbReference type="Proteomes" id="UP000076858"/>
    </source>
</evidence>
<dbReference type="AlphaFoldDB" id="A0A168ELU0"/>